<name>A0A1J1HF68_9DIPT</name>
<evidence type="ECO:0000313" key="1">
    <source>
        <dbReference type="EMBL" id="CRK86475.1"/>
    </source>
</evidence>
<dbReference type="Proteomes" id="UP000183832">
    <property type="component" value="Unassembled WGS sequence"/>
</dbReference>
<gene>
    <name evidence="1" type="ORF">CLUMA_CG000400</name>
</gene>
<proteinExistence type="predicted"/>
<accession>A0A1J1HF68</accession>
<evidence type="ECO:0000313" key="2">
    <source>
        <dbReference type="Proteomes" id="UP000183832"/>
    </source>
</evidence>
<keyword evidence="2" id="KW-1185">Reference proteome</keyword>
<reference evidence="1 2" key="1">
    <citation type="submission" date="2015-04" db="EMBL/GenBank/DDBJ databases">
        <authorList>
            <person name="Syromyatnikov M.Y."/>
            <person name="Popov V.N."/>
        </authorList>
    </citation>
    <scope>NUCLEOTIDE SEQUENCE [LARGE SCALE GENOMIC DNA]</scope>
</reference>
<dbReference type="EMBL" id="CVRI01000001">
    <property type="protein sequence ID" value="CRK86475.1"/>
    <property type="molecule type" value="Genomic_DNA"/>
</dbReference>
<protein>
    <submittedName>
        <fullName evidence="1">CLUMA_CG000400, isoform A</fullName>
    </submittedName>
</protein>
<organism evidence="1 2">
    <name type="scientific">Clunio marinus</name>
    <dbReference type="NCBI Taxonomy" id="568069"/>
    <lineage>
        <taxon>Eukaryota</taxon>
        <taxon>Metazoa</taxon>
        <taxon>Ecdysozoa</taxon>
        <taxon>Arthropoda</taxon>
        <taxon>Hexapoda</taxon>
        <taxon>Insecta</taxon>
        <taxon>Pterygota</taxon>
        <taxon>Neoptera</taxon>
        <taxon>Endopterygota</taxon>
        <taxon>Diptera</taxon>
        <taxon>Nematocera</taxon>
        <taxon>Chironomoidea</taxon>
        <taxon>Chironomidae</taxon>
        <taxon>Clunio</taxon>
    </lineage>
</organism>
<sequence length="71" mass="7970">MGMYDVIFGTMRIVIIKHTTRDETNKVPVRNTTKNKVSFCFIPLLGEIIVTESLYSVSNLTVLTNLMGTTC</sequence>
<dbReference type="AlphaFoldDB" id="A0A1J1HF68"/>